<dbReference type="PANTHER" id="PTHR34836">
    <property type="entry name" value="OS06G0188250 PROTEIN"/>
    <property type="match status" value="1"/>
</dbReference>
<organism evidence="2 3">
    <name type="scientific">Quillaja saponaria</name>
    <name type="common">Soap bark tree</name>
    <dbReference type="NCBI Taxonomy" id="32244"/>
    <lineage>
        <taxon>Eukaryota</taxon>
        <taxon>Viridiplantae</taxon>
        <taxon>Streptophyta</taxon>
        <taxon>Embryophyta</taxon>
        <taxon>Tracheophyta</taxon>
        <taxon>Spermatophyta</taxon>
        <taxon>Magnoliopsida</taxon>
        <taxon>eudicotyledons</taxon>
        <taxon>Gunneridae</taxon>
        <taxon>Pentapetalae</taxon>
        <taxon>rosids</taxon>
        <taxon>fabids</taxon>
        <taxon>Fabales</taxon>
        <taxon>Quillajaceae</taxon>
        <taxon>Quillaja</taxon>
    </lineage>
</organism>
<dbReference type="Gene3D" id="3.40.190.10">
    <property type="entry name" value="Periplasmic binding protein-like II"/>
    <property type="match status" value="1"/>
</dbReference>
<dbReference type="Proteomes" id="UP001163823">
    <property type="component" value="Chromosome 2"/>
</dbReference>
<keyword evidence="2" id="KW-0675">Receptor</keyword>
<proteinExistence type="predicted"/>
<evidence type="ECO:0000256" key="1">
    <source>
        <dbReference type="SAM" id="SignalP"/>
    </source>
</evidence>
<feature type="signal peptide" evidence="1">
    <location>
        <begin position="1"/>
        <end position="25"/>
    </location>
</feature>
<accession>A0AAD7VKZ5</accession>
<protein>
    <submittedName>
        <fullName evidence="2">Glutamate receptor-like protein</fullName>
    </submittedName>
</protein>
<sequence>MGKQLCYSHLLSSIVLFVILRCSSTSSSGSATAMEPLKLRIGVPKKVDFTQFVKVTGNHHTNKYDVTGFCIDVFNVVANVLPFKISPEFEPYVDEAGNSAGSYSDLLREIPKKDAQSYLL</sequence>
<keyword evidence="1" id="KW-0732">Signal</keyword>
<dbReference type="KEGG" id="qsa:O6P43_002902"/>
<name>A0AAD7VKZ5_QUISA</name>
<dbReference type="InterPro" id="IPR015683">
    <property type="entry name" value="Ionotropic_Glu_rcpt"/>
</dbReference>
<dbReference type="AlphaFoldDB" id="A0AAD7VKZ5"/>
<evidence type="ECO:0000313" key="2">
    <source>
        <dbReference type="EMBL" id="KAJ7979510.1"/>
    </source>
</evidence>
<gene>
    <name evidence="2" type="ORF">O6P43_002902</name>
</gene>
<dbReference type="EMBL" id="JARAOO010000002">
    <property type="protein sequence ID" value="KAJ7979510.1"/>
    <property type="molecule type" value="Genomic_DNA"/>
</dbReference>
<dbReference type="PANTHER" id="PTHR34836:SF7">
    <property type="entry name" value="RECEPTOR LIGAND BINDING REGION DOMAIN-CONTAINING PROTEIN"/>
    <property type="match status" value="1"/>
</dbReference>
<evidence type="ECO:0000313" key="3">
    <source>
        <dbReference type="Proteomes" id="UP001163823"/>
    </source>
</evidence>
<keyword evidence="3" id="KW-1185">Reference proteome</keyword>
<comment type="caution">
    <text evidence="2">The sequence shown here is derived from an EMBL/GenBank/DDBJ whole genome shotgun (WGS) entry which is preliminary data.</text>
</comment>
<reference evidence="2" key="1">
    <citation type="journal article" date="2023" name="Science">
        <title>Elucidation of the pathway for biosynthesis of saponin adjuvants from the soapbark tree.</title>
        <authorList>
            <person name="Reed J."/>
            <person name="Orme A."/>
            <person name="El-Demerdash A."/>
            <person name="Owen C."/>
            <person name="Martin L.B.B."/>
            <person name="Misra R.C."/>
            <person name="Kikuchi S."/>
            <person name="Rejzek M."/>
            <person name="Martin A.C."/>
            <person name="Harkess A."/>
            <person name="Leebens-Mack J."/>
            <person name="Louveau T."/>
            <person name="Stephenson M.J."/>
            <person name="Osbourn A."/>
        </authorList>
    </citation>
    <scope>NUCLEOTIDE SEQUENCE</scope>
    <source>
        <strain evidence="2">S10</strain>
    </source>
</reference>
<feature type="chain" id="PRO_5042189640" evidence="1">
    <location>
        <begin position="26"/>
        <end position="120"/>
    </location>
</feature>
<dbReference type="SUPFAM" id="SSF53850">
    <property type="entry name" value="Periplasmic binding protein-like II"/>
    <property type="match status" value="1"/>
</dbReference>